<protein>
    <submittedName>
        <fullName evidence="2">40247_t:CDS:1</fullName>
    </submittedName>
</protein>
<gene>
    <name evidence="2" type="ORF">GMARGA_LOCUS20768</name>
</gene>
<evidence type="ECO:0000313" key="3">
    <source>
        <dbReference type="Proteomes" id="UP000789901"/>
    </source>
</evidence>
<proteinExistence type="predicted"/>
<evidence type="ECO:0000313" key="2">
    <source>
        <dbReference type="EMBL" id="CAG8788011.1"/>
    </source>
</evidence>
<feature type="non-terminal residue" evidence="2">
    <location>
        <position position="1"/>
    </location>
</feature>
<sequence length="294" mass="34397">LQEKLNEQKKLNEQSSLINSNIVPLVLRPRQDNIEGFSISKIPLAKIFKLDNKAIREVKKTFGILLDNHNIPKNYTISKIDSVIIKKWLAIEYFGDNMWAYEESMKQVMQDCGKYKFIYYISKKKTTQNFTSIKKKKELISSQHKLDKQKINICDTDIEDNDSNNQENYKNTSHILNNNKVNVINTDTDDNNSDSDNQENYEEIRHILNNNTRLDDAIASSNYENLLPSYDEFFIKKKLVTKKIVKINNNFPILKEHKVYKIVAAKLGDIGNKNISEYNNNDRPSKRTRSQRKK</sequence>
<evidence type="ECO:0000256" key="1">
    <source>
        <dbReference type="SAM" id="MobiDB-lite"/>
    </source>
</evidence>
<comment type="caution">
    <text evidence="2">The sequence shown here is derived from an EMBL/GenBank/DDBJ whole genome shotgun (WGS) entry which is preliminary data.</text>
</comment>
<reference evidence="2 3" key="1">
    <citation type="submission" date="2021-06" db="EMBL/GenBank/DDBJ databases">
        <authorList>
            <person name="Kallberg Y."/>
            <person name="Tangrot J."/>
            <person name="Rosling A."/>
        </authorList>
    </citation>
    <scope>NUCLEOTIDE SEQUENCE [LARGE SCALE GENOMIC DNA]</scope>
    <source>
        <strain evidence="2 3">120-4 pot B 10/14</strain>
    </source>
</reference>
<feature type="compositionally biased region" description="Polar residues" evidence="1">
    <location>
        <begin position="273"/>
        <end position="282"/>
    </location>
</feature>
<name>A0ABN7VN40_GIGMA</name>
<feature type="region of interest" description="Disordered" evidence="1">
    <location>
        <begin position="273"/>
        <end position="294"/>
    </location>
</feature>
<keyword evidence="3" id="KW-1185">Reference proteome</keyword>
<accession>A0ABN7VN40</accession>
<organism evidence="2 3">
    <name type="scientific">Gigaspora margarita</name>
    <dbReference type="NCBI Taxonomy" id="4874"/>
    <lineage>
        <taxon>Eukaryota</taxon>
        <taxon>Fungi</taxon>
        <taxon>Fungi incertae sedis</taxon>
        <taxon>Mucoromycota</taxon>
        <taxon>Glomeromycotina</taxon>
        <taxon>Glomeromycetes</taxon>
        <taxon>Diversisporales</taxon>
        <taxon>Gigasporaceae</taxon>
        <taxon>Gigaspora</taxon>
    </lineage>
</organism>
<dbReference type="Proteomes" id="UP000789901">
    <property type="component" value="Unassembled WGS sequence"/>
</dbReference>
<dbReference type="EMBL" id="CAJVQB010018542">
    <property type="protein sequence ID" value="CAG8788011.1"/>
    <property type="molecule type" value="Genomic_DNA"/>
</dbReference>